<dbReference type="PANTHER" id="PTHR43130:SF2">
    <property type="entry name" value="DJ-1_PFPI DOMAIN-CONTAINING PROTEIN"/>
    <property type="match status" value="1"/>
</dbReference>
<comment type="caution">
    <text evidence="2">The sequence shown here is derived from an EMBL/GenBank/DDBJ whole genome shotgun (WGS) entry which is preliminary data.</text>
</comment>
<dbReference type="SUPFAM" id="SSF52317">
    <property type="entry name" value="Class I glutamine amidotransferase-like"/>
    <property type="match status" value="1"/>
</dbReference>
<evidence type="ECO:0000313" key="2">
    <source>
        <dbReference type="EMBL" id="MBB3126839.1"/>
    </source>
</evidence>
<accession>A0A839TNA4</accession>
<dbReference type="GO" id="GO:0006355">
    <property type="term" value="P:regulation of DNA-templated transcription"/>
    <property type="evidence" value="ECO:0007669"/>
    <property type="project" value="TreeGrafter"/>
</dbReference>
<dbReference type="EMBL" id="JACHXJ010000001">
    <property type="protein sequence ID" value="MBB3126839.1"/>
    <property type="molecule type" value="Genomic_DNA"/>
</dbReference>
<dbReference type="Pfam" id="PF01965">
    <property type="entry name" value="DJ-1_PfpI"/>
    <property type="match status" value="1"/>
</dbReference>
<dbReference type="InterPro" id="IPR029062">
    <property type="entry name" value="Class_I_gatase-like"/>
</dbReference>
<name>A0A839TNA4_9BACL</name>
<dbReference type="AlphaFoldDB" id="A0A839TNA4"/>
<dbReference type="RefSeq" id="WP_183580681.1">
    <property type="nucleotide sequence ID" value="NZ_JACHXJ010000001.1"/>
</dbReference>
<evidence type="ECO:0000313" key="3">
    <source>
        <dbReference type="Proteomes" id="UP000517523"/>
    </source>
</evidence>
<organism evidence="2 3">
    <name type="scientific">Paenibacillus rhizosphaerae</name>
    <dbReference type="NCBI Taxonomy" id="297318"/>
    <lineage>
        <taxon>Bacteria</taxon>
        <taxon>Bacillati</taxon>
        <taxon>Bacillota</taxon>
        <taxon>Bacilli</taxon>
        <taxon>Bacillales</taxon>
        <taxon>Paenibacillaceae</taxon>
        <taxon>Paenibacillus</taxon>
    </lineage>
</organism>
<dbReference type="Proteomes" id="UP000517523">
    <property type="component" value="Unassembled WGS sequence"/>
</dbReference>
<dbReference type="Gene3D" id="3.40.50.880">
    <property type="match status" value="1"/>
</dbReference>
<dbReference type="InterPro" id="IPR002818">
    <property type="entry name" value="DJ-1/PfpI"/>
</dbReference>
<proteinExistence type="predicted"/>
<dbReference type="CDD" id="cd03139">
    <property type="entry name" value="GATase1_PfpI_2"/>
    <property type="match status" value="1"/>
</dbReference>
<protein>
    <submittedName>
        <fullName evidence="2">Transcriptional regulator GlxA family with amidase domain</fullName>
    </submittedName>
</protein>
<evidence type="ECO:0000259" key="1">
    <source>
        <dbReference type="Pfam" id="PF01965"/>
    </source>
</evidence>
<gene>
    <name evidence="2" type="ORF">FHS19_001493</name>
</gene>
<dbReference type="PANTHER" id="PTHR43130">
    <property type="entry name" value="ARAC-FAMILY TRANSCRIPTIONAL REGULATOR"/>
    <property type="match status" value="1"/>
</dbReference>
<feature type="domain" description="DJ-1/PfpI" evidence="1">
    <location>
        <begin position="4"/>
        <end position="182"/>
    </location>
</feature>
<sequence>MITVQIVLFDGFDLLDALAPYEVFSAAAMMSSDALEVKLVTAEGARTVSSGTQGLPIAAGGKLDPDRAGIILVPGAAGDVEGDGPDSVPAILARTANTELTVKIREALERKDVIVSTVCGGSLVLAMGGLLEGRRAVTHHLGMEVLGATGALPVKARVVDDGNLVSGGGVTSGLDVALHLVERELGPRIAHAVEQLFEYERRGTAWRAQGLVPNSEKAETDKESNLVLSTETVNPPSPLLQNTSERTGPVFDGEWEVTIATPVGKMDVKLSIATNQGEIHGTATQGDESVKFMNPVIQGNRLTWSQQVTKPMRLNLKFEVTVDGDELNGTAKAGVLPASKVVGKRLK</sequence>
<dbReference type="InterPro" id="IPR052158">
    <property type="entry name" value="INH-QAR"/>
</dbReference>
<reference evidence="2 3" key="1">
    <citation type="submission" date="2020-08" db="EMBL/GenBank/DDBJ databases">
        <title>Genomic Encyclopedia of Type Strains, Phase III (KMG-III): the genomes of soil and plant-associated and newly described type strains.</title>
        <authorList>
            <person name="Whitman W."/>
        </authorList>
    </citation>
    <scope>NUCLEOTIDE SEQUENCE [LARGE SCALE GENOMIC DNA]</scope>
    <source>
        <strain evidence="2 3">CECT 5831</strain>
    </source>
</reference>